<dbReference type="OrthoDB" id="202667at2157"/>
<comment type="caution">
    <text evidence="3">The sequence shown here is derived from an EMBL/GenBank/DDBJ whole genome shotgun (WGS) entry which is preliminary data.</text>
</comment>
<evidence type="ECO:0000256" key="1">
    <source>
        <dbReference type="SAM" id="MobiDB-lite"/>
    </source>
</evidence>
<proteinExistence type="predicted"/>
<organism evidence="3 4">
    <name type="scientific">Natronolimnobius baerhuensis</name>
    <dbReference type="NCBI Taxonomy" id="253108"/>
    <lineage>
        <taxon>Archaea</taxon>
        <taxon>Methanobacteriati</taxon>
        <taxon>Methanobacteriota</taxon>
        <taxon>Stenosarchaea group</taxon>
        <taxon>Halobacteria</taxon>
        <taxon>Halobacteriales</taxon>
        <taxon>Natrialbaceae</taxon>
        <taxon>Natronolimnobius</taxon>
    </lineage>
</organism>
<keyword evidence="4" id="KW-1185">Reference proteome</keyword>
<dbReference type="PROSITE" id="PS51318">
    <property type="entry name" value="TAT"/>
    <property type="match status" value="1"/>
</dbReference>
<protein>
    <recommendedName>
        <fullName evidence="2">Right handed beta helix domain-containing protein</fullName>
    </recommendedName>
</protein>
<evidence type="ECO:0000313" key="4">
    <source>
        <dbReference type="Proteomes" id="UP000196084"/>
    </source>
</evidence>
<feature type="domain" description="Right handed beta helix" evidence="2">
    <location>
        <begin position="248"/>
        <end position="395"/>
    </location>
</feature>
<dbReference type="Proteomes" id="UP000196084">
    <property type="component" value="Unassembled WGS sequence"/>
</dbReference>
<feature type="region of interest" description="Disordered" evidence="1">
    <location>
        <begin position="1"/>
        <end position="31"/>
    </location>
</feature>
<dbReference type="EMBL" id="MWPH01000002">
    <property type="protein sequence ID" value="OVE84050.1"/>
    <property type="molecule type" value="Genomic_DNA"/>
</dbReference>
<dbReference type="InterPro" id="IPR006311">
    <property type="entry name" value="TAT_signal"/>
</dbReference>
<dbReference type="AlphaFoldDB" id="A0A202E7X6"/>
<dbReference type="Gene3D" id="2.160.20.10">
    <property type="entry name" value="Single-stranded right-handed beta-helix, Pectin lyase-like"/>
    <property type="match status" value="1"/>
</dbReference>
<evidence type="ECO:0000313" key="3">
    <source>
        <dbReference type="EMBL" id="OVE84050.1"/>
    </source>
</evidence>
<dbReference type="InterPro" id="IPR011050">
    <property type="entry name" value="Pectin_lyase_fold/virulence"/>
</dbReference>
<dbReference type="RefSeq" id="WP_087714314.1">
    <property type="nucleotide sequence ID" value="NZ_MWPH01000002.1"/>
</dbReference>
<name>A0A202E7X6_9EURY</name>
<accession>A0A202E7X6</accession>
<evidence type="ECO:0000259" key="2">
    <source>
        <dbReference type="Pfam" id="PF13229"/>
    </source>
</evidence>
<dbReference type="InterPro" id="IPR039448">
    <property type="entry name" value="Beta_helix"/>
</dbReference>
<feature type="compositionally biased region" description="Basic and acidic residues" evidence="1">
    <location>
        <begin position="1"/>
        <end position="22"/>
    </location>
</feature>
<dbReference type="SUPFAM" id="SSF51126">
    <property type="entry name" value="Pectin lyase-like"/>
    <property type="match status" value="1"/>
</dbReference>
<dbReference type="InterPro" id="IPR012334">
    <property type="entry name" value="Pectin_lyas_fold"/>
</dbReference>
<reference evidence="3 4" key="1">
    <citation type="submission" date="2017-02" db="EMBL/GenBank/DDBJ databases">
        <title>Natronthermophilus aegyptiacus gen. nov.,sp. nov., an aerobic, extremely halophilic alkalithermophilic archaeon isolated from the athalassohaline Wadi An Natrun, Egypt.</title>
        <authorList>
            <person name="Zhao B."/>
        </authorList>
    </citation>
    <scope>NUCLEOTIDE SEQUENCE [LARGE SCALE GENOMIC DNA]</scope>
    <source>
        <strain evidence="3 4">CGMCC 1.3597</strain>
    </source>
</reference>
<dbReference type="Pfam" id="PF13229">
    <property type="entry name" value="Beta_helix"/>
    <property type="match status" value="1"/>
</dbReference>
<gene>
    <name evidence="3" type="ORF">B2G88_06320</name>
</gene>
<sequence>MTERSGMRDAEPGDEARGRPTTDSHATTMSNRSRRTFLRGVAVTGATTLGVLSSASSPAAAFHENYDTVVDVVEAGADNTGGKSITPVLEDLRADNTAFVFPEGRYYMDSQFRFTGFENIGFFGRDATIVPAPYHEFDGPRFRLFRLGVSYNPGQRLQFEGFDVDQTAAETGIRVIETTISQELQVRDITIDGEHDSGTWGPGMFAISDPNGQGVVERFRAPDGGRHADDTPNAGNLWRGPIGIEANTNVGHLEFRDCELGGFPDNGLYAVNEEGTVIVDGGRFANSNGANVRLGGQGSVIRDATVAVDRTRSYDNSQRGIRLENGDNLEISDVDISISAPQPTSHAIAVMNTCSRSRVEGTSLELRGDDVNHGIVVSPRAGFSHIVDCDIVHETAGGYPLWIRETSKQDRVLVELTNISGEAGVTSAGLRDGIRCGRDNCRFSHVRVDQPGRNGVDRNGLVITGDDATIYRGEFHASQYPYVDQGNGNHIRNSAAESHTAGLEGIRLYPGIDGPELRVNHIVNGIDDLGATDVVTWRNTLA</sequence>